<feature type="transmembrane region" description="Helical" evidence="5">
    <location>
        <begin position="170"/>
        <end position="194"/>
    </location>
</feature>
<evidence type="ECO:0000259" key="6">
    <source>
        <dbReference type="Pfam" id="PF03151"/>
    </source>
</evidence>
<keyword evidence="8" id="KW-1185">Reference proteome</keyword>
<dbReference type="AlphaFoldDB" id="A5DMF3"/>
<accession>A5DMF3</accession>
<feature type="transmembrane region" description="Helical" evidence="5">
    <location>
        <begin position="410"/>
        <end position="432"/>
    </location>
</feature>
<dbReference type="STRING" id="294746.A5DMF3"/>
<dbReference type="GeneID" id="5125656"/>
<reference evidence="7 8" key="1">
    <citation type="journal article" date="2009" name="Nature">
        <title>Evolution of pathogenicity and sexual reproduction in eight Candida genomes.</title>
        <authorList>
            <person name="Butler G."/>
            <person name="Rasmussen M.D."/>
            <person name="Lin M.F."/>
            <person name="Santos M.A."/>
            <person name="Sakthikumar S."/>
            <person name="Munro C.A."/>
            <person name="Rheinbay E."/>
            <person name="Grabherr M."/>
            <person name="Forche A."/>
            <person name="Reedy J.L."/>
            <person name="Agrafioti I."/>
            <person name="Arnaud M.B."/>
            <person name="Bates S."/>
            <person name="Brown A.J."/>
            <person name="Brunke S."/>
            <person name="Costanzo M.C."/>
            <person name="Fitzpatrick D.A."/>
            <person name="de Groot P.W."/>
            <person name="Harris D."/>
            <person name="Hoyer L.L."/>
            <person name="Hube B."/>
            <person name="Klis F.M."/>
            <person name="Kodira C."/>
            <person name="Lennard N."/>
            <person name="Logue M.E."/>
            <person name="Martin R."/>
            <person name="Neiman A.M."/>
            <person name="Nikolaou E."/>
            <person name="Quail M.A."/>
            <person name="Quinn J."/>
            <person name="Santos M.C."/>
            <person name="Schmitzberger F.F."/>
            <person name="Sherlock G."/>
            <person name="Shah P."/>
            <person name="Silverstein K.A."/>
            <person name="Skrzypek M.S."/>
            <person name="Soll D."/>
            <person name="Staggs R."/>
            <person name="Stansfield I."/>
            <person name="Stumpf M.P."/>
            <person name="Sudbery P.E."/>
            <person name="Srikantha T."/>
            <person name="Zeng Q."/>
            <person name="Berman J."/>
            <person name="Berriman M."/>
            <person name="Heitman J."/>
            <person name="Gow N.A."/>
            <person name="Lorenz M.C."/>
            <person name="Birren B.W."/>
            <person name="Kellis M."/>
            <person name="Cuomo C.A."/>
        </authorList>
    </citation>
    <scope>NUCLEOTIDE SEQUENCE [LARGE SCALE GENOMIC DNA]</scope>
    <source>
        <strain evidence="8">ATCC 6260 / CBS 566 / DSM 6381 / JCM 1539 / NBRC 10279 / NRRL Y-324</strain>
    </source>
</reference>
<evidence type="ECO:0000313" key="8">
    <source>
        <dbReference type="Proteomes" id="UP000001997"/>
    </source>
</evidence>
<feature type="domain" description="Sugar phosphate transporter" evidence="6">
    <location>
        <begin position="299"/>
        <end position="396"/>
    </location>
</feature>
<proteinExistence type="predicted"/>
<feature type="transmembrane region" description="Helical" evidence="5">
    <location>
        <begin position="304"/>
        <end position="322"/>
    </location>
</feature>
<evidence type="ECO:0000256" key="5">
    <source>
        <dbReference type="SAM" id="Phobius"/>
    </source>
</evidence>
<dbReference type="InParanoid" id="A5DMF3"/>
<organism evidence="7 8">
    <name type="scientific">Meyerozyma guilliermondii (strain ATCC 6260 / CBS 566 / DSM 6381 / JCM 1539 / NBRC 10279 / NRRL Y-324)</name>
    <name type="common">Yeast</name>
    <name type="synonym">Candida guilliermondii</name>
    <dbReference type="NCBI Taxonomy" id="294746"/>
    <lineage>
        <taxon>Eukaryota</taxon>
        <taxon>Fungi</taxon>
        <taxon>Dikarya</taxon>
        <taxon>Ascomycota</taxon>
        <taxon>Saccharomycotina</taxon>
        <taxon>Pichiomycetes</taxon>
        <taxon>Debaryomycetaceae</taxon>
        <taxon>Meyerozyma</taxon>
    </lineage>
</organism>
<keyword evidence="3 5" id="KW-1133">Transmembrane helix</keyword>
<keyword evidence="4 5" id="KW-0472">Membrane</keyword>
<dbReference type="GO" id="GO:0016020">
    <property type="term" value="C:membrane"/>
    <property type="evidence" value="ECO:0007669"/>
    <property type="project" value="UniProtKB-SubCell"/>
</dbReference>
<dbReference type="Proteomes" id="UP000001997">
    <property type="component" value="Unassembled WGS sequence"/>
</dbReference>
<dbReference type="InterPro" id="IPR004853">
    <property type="entry name" value="Sugar_P_trans_dom"/>
</dbReference>
<comment type="subcellular location">
    <subcellularLocation>
        <location evidence="1">Membrane</location>
        <topology evidence="1">Multi-pass membrane protein</topology>
    </subcellularLocation>
</comment>
<dbReference type="Pfam" id="PF03151">
    <property type="entry name" value="TPT"/>
    <property type="match status" value="2"/>
</dbReference>
<feature type="transmembrane region" description="Helical" evidence="5">
    <location>
        <begin position="115"/>
        <end position="138"/>
    </location>
</feature>
<gene>
    <name evidence="7" type="ORF">PGUG_04454</name>
</gene>
<feature type="transmembrane region" description="Helical" evidence="5">
    <location>
        <begin position="145"/>
        <end position="164"/>
    </location>
</feature>
<dbReference type="InterPro" id="IPR050186">
    <property type="entry name" value="TPT_transporter"/>
</dbReference>
<sequence length="444" mass="49022">MVSFLPPIQVKTTSACLAWYLVSSITSQLTKVILVRFNYPLFLSQAQFLFGALLSAAFIYFSKSFPDTTSHFPSGSVPTDPAKPLFHKLSFLKVSPLGLFQFSGKYASLKATSMIPLSTVSSLKALSPLLIVAGYRIVYNVHVPVSTVLSLTPLVFGVVLMIISESGTQFFHGGFTSTQITGVTFCLLSMFIFAAQNIYGKELITWDTPSQPASMMLNTEPSRPTTPLPEYQVPELSSSYGEHKPNGFRQRTNSIRLPFSTSDLRVNEKQAESDHQSLPYIQVTQDNNMFVSTSQASKPDRMTTIFYCSSIGFVCSSVVFLFKESGSLMSRITATNTDIDASSEFLFVVVLIILDSLSHFIQTLLAFHLLGSIPALSYSIASMMKRIVLITVSLVLAIGKPEIQDNSDKWFGAISTLQLCGLAMISLGMYSYDRWGSRAMKKRR</sequence>
<keyword evidence="2 5" id="KW-0812">Transmembrane</keyword>
<evidence type="ECO:0000256" key="1">
    <source>
        <dbReference type="ARBA" id="ARBA00004141"/>
    </source>
</evidence>
<feature type="transmembrane region" description="Helical" evidence="5">
    <location>
        <begin position="41"/>
        <end position="61"/>
    </location>
</feature>
<feature type="domain" description="Sugar phosphate transporter" evidence="6">
    <location>
        <begin position="12"/>
        <end position="191"/>
    </location>
</feature>
<dbReference type="EMBL" id="CH408159">
    <property type="protein sequence ID" value="EDK40356.2"/>
    <property type="molecule type" value="Genomic_DNA"/>
</dbReference>
<dbReference type="OrthoDB" id="1588579at2759"/>
<evidence type="ECO:0000256" key="2">
    <source>
        <dbReference type="ARBA" id="ARBA00022692"/>
    </source>
</evidence>
<evidence type="ECO:0000256" key="3">
    <source>
        <dbReference type="ARBA" id="ARBA00022989"/>
    </source>
</evidence>
<feature type="transmembrane region" description="Helical" evidence="5">
    <location>
        <begin position="376"/>
        <end position="398"/>
    </location>
</feature>
<evidence type="ECO:0000256" key="4">
    <source>
        <dbReference type="ARBA" id="ARBA00023136"/>
    </source>
</evidence>
<dbReference type="OMA" id="YDKLTLM"/>
<evidence type="ECO:0000313" key="7">
    <source>
        <dbReference type="EMBL" id="EDK40356.2"/>
    </source>
</evidence>
<dbReference type="RefSeq" id="XP_001483725.2">
    <property type="nucleotide sequence ID" value="XM_001483675.1"/>
</dbReference>
<dbReference type="HOGENOM" id="CLU_019048_4_1_1"/>
<dbReference type="VEuPathDB" id="FungiDB:PGUG_04454"/>
<dbReference type="KEGG" id="pgu:PGUG_04454"/>
<feature type="transmembrane region" description="Helical" evidence="5">
    <location>
        <begin position="345"/>
        <end position="369"/>
    </location>
</feature>
<name>A5DMF3_PICGU</name>
<protein>
    <recommendedName>
        <fullName evidence="6">Sugar phosphate transporter domain-containing protein</fullName>
    </recommendedName>
</protein>
<dbReference type="PANTHER" id="PTHR11132">
    <property type="entry name" value="SOLUTE CARRIER FAMILY 35"/>
    <property type="match status" value="1"/>
</dbReference>
<dbReference type="eggNOG" id="KOG1441">
    <property type="taxonomic scope" value="Eukaryota"/>
</dbReference>
<dbReference type="FunCoup" id="A5DMF3">
    <property type="interactions" value="278"/>
</dbReference>